<proteinExistence type="inferred from homology"/>
<comment type="similarity">
    <text evidence="1">Belongs to the N(4)/N(6)-methyltransferase family.</text>
</comment>
<sequence length="658" mass="74317">MAKKKKKTEGLASVIDRMEAKLKELGYTDIVRDLPLVEIDPDQPVVGKLAAMDGDDVVIFCYPVASGQAQEVAVQDEGVFYSRLITGDRVAHFVWVGDDEFDYFYDSDKNTSIAEIPGKETWQDVVRGMSDDRKKHLIELSEEFARGNWRYIQKKFDHLHERLYPSGGFSSANEAIDEICRIMFIKAHLERNNAYVLQTLSGNKRLSDVFHADNIRKYKEEAVQDMKAAFKELAALPEYIATDLTGAKNSIFPPDDYLRLNNPENLAYAVELFQDIRLVPDQKDKKRVHEDLLGWAYDVFLRGKYDGSGGLATYLTPSQVTECMAQIAFHDIDKRELWAGFQGMNKPKSKPGFLMGDITCGTGRFLIAAMKCVKDRVFDTIGKNDEEKRWWLEQMKRYSFFGADQAEGSLIKARLNMLLYGDGHSQLLRVQDSIMDQHIDRLIGKFDLIMTNPPFGKGSYDAAKGDNYKNGLEKMRSNKDFYDPDVRGLLDNPRYQCELGWSWRADRNKKKVLAKADPASLFIDRNLQLLKPGGRLLIVVPDGILCNSGDKYIREYIMGQKDEETGEFFGGKAVVKAVVSLPTQTFALGGTGAKTSFIYVQKKGTYYTGNKSITVDNQGPIFMAVAEHVGFIKKGKKDEKTDPMGNDLQPIAEAYCKG</sequence>
<dbReference type="PANTHER" id="PTHR42998:SF1">
    <property type="entry name" value="TYPE I RESTRICTION ENZYME HINDI METHYLASE SUBUNIT"/>
    <property type="match status" value="1"/>
</dbReference>
<dbReference type="InterPro" id="IPR003356">
    <property type="entry name" value="DNA_methylase_A-5"/>
</dbReference>
<dbReference type="PANTHER" id="PTHR42998">
    <property type="entry name" value="TYPE I RESTRICTION ENZYME HINDVIIP M PROTEIN-RELATED"/>
    <property type="match status" value="1"/>
</dbReference>
<feature type="domain" description="DNA methylase adenine-specific" evidence="2">
    <location>
        <begin position="290"/>
        <end position="623"/>
    </location>
</feature>
<accession>A0A975B429</accession>
<dbReference type="SUPFAM" id="SSF53335">
    <property type="entry name" value="S-adenosyl-L-methionine-dependent methyltransferases"/>
    <property type="match status" value="1"/>
</dbReference>
<dbReference type="KEGG" id="dli:dnl_06460"/>
<keyword evidence="4" id="KW-1185">Reference proteome</keyword>
<dbReference type="EMBL" id="CP061799">
    <property type="protein sequence ID" value="QTA78425.1"/>
    <property type="molecule type" value="Genomic_DNA"/>
</dbReference>
<dbReference type="REBASE" id="490953">
    <property type="entry name" value="M.Dli5ac10ORF6460P"/>
</dbReference>
<dbReference type="GO" id="GO:0008170">
    <property type="term" value="F:N-methyltransferase activity"/>
    <property type="evidence" value="ECO:0007669"/>
    <property type="project" value="InterPro"/>
</dbReference>
<dbReference type="InterPro" id="IPR052916">
    <property type="entry name" value="Type-I_RE_MTase_Subunit"/>
</dbReference>
<reference evidence="3" key="1">
    <citation type="journal article" date="2021" name="Microb. Physiol.">
        <title>Proteogenomic Insights into the Physiology of Marine, Sulfate-Reducing, Filamentous Desulfonema limicola and Desulfonema magnum.</title>
        <authorList>
            <person name="Schnaars V."/>
            <person name="Wohlbrand L."/>
            <person name="Scheve S."/>
            <person name="Hinrichs C."/>
            <person name="Reinhardt R."/>
            <person name="Rabus R."/>
        </authorList>
    </citation>
    <scope>NUCLEOTIDE SEQUENCE</scope>
    <source>
        <strain evidence="3">5ac10</strain>
    </source>
</reference>
<dbReference type="Gene3D" id="3.40.50.150">
    <property type="entry name" value="Vaccinia Virus protein VP39"/>
    <property type="match status" value="1"/>
</dbReference>
<dbReference type="Pfam" id="PF02384">
    <property type="entry name" value="N6_Mtase"/>
    <property type="match status" value="1"/>
</dbReference>
<dbReference type="PRINTS" id="PR00507">
    <property type="entry name" value="N12N6MTFRASE"/>
</dbReference>
<evidence type="ECO:0000256" key="1">
    <source>
        <dbReference type="ARBA" id="ARBA00006594"/>
    </source>
</evidence>
<evidence type="ECO:0000313" key="3">
    <source>
        <dbReference type="EMBL" id="QTA78425.1"/>
    </source>
</evidence>
<evidence type="ECO:0000259" key="2">
    <source>
        <dbReference type="Pfam" id="PF02384"/>
    </source>
</evidence>
<dbReference type="AlphaFoldDB" id="A0A975B429"/>
<dbReference type="InterPro" id="IPR029063">
    <property type="entry name" value="SAM-dependent_MTases_sf"/>
</dbReference>
<organism evidence="3 4">
    <name type="scientific">Desulfonema limicola</name>
    <dbReference type="NCBI Taxonomy" id="45656"/>
    <lineage>
        <taxon>Bacteria</taxon>
        <taxon>Pseudomonadati</taxon>
        <taxon>Thermodesulfobacteriota</taxon>
        <taxon>Desulfobacteria</taxon>
        <taxon>Desulfobacterales</taxon>
        <taxon>Desulfococcaceae</taxon>
        <taxon>Desulfonema</taxon>
    </lineage>
</organism>
<evidence type="ECO:0000313" key="4">
    <source>
        <dbReference type="Proteomes" id="UP000663720"/>
    </source>
</evidence>
<dbReference type="GO" id="GO:0003677">
    <property type="term" value="F:DNA binding"/>
    <property type="evidence" value="ECO:0007669"/>
    <property type="project" value="InterPro"/>
</dbReference>
<dbReference type="RefSeq" id="WP_207690283.1">
    <property type="nucleotide sequence ID" value="NZ_CP061799.1"/>
</dbReference>
<dbReference type="Proteomes" id="UP000663720">
    <property type="component" value="Chromosome"/>
</dbReference>
<protein>
    <submittedName>
        <fullName evidence="3">Type I restriction enzyme M protein</fullName>
    </submittedName>
</protein>
<name>A0A975B429_9BACT</name>
<gene>
    <name evidence="3" type="ORF">dnl_06460</name>
</gene>